<evidence type="ECO:0000256" key="1">
    <source>
        <dbReference type="SAM" id="Coils"/>
    </source>
</evidence>
<keyword evidence="3" id="KW-1185">Reference proteome</keyword>
<dbReference type="Pfam" id="PF10455">
    <property type="entry name" value="BAR_2"/>
    <property type="match status" value="1"/>
</dbReference>
<organism evidence="2 3">
    <name type="scientific">Malassezia obtusa</name>
    <dbReference type="NCBI Taxonomy" id="76774"/>
    <lineage>
        <taxon>Eukaryota</taxon>
        <taxon>Fungi</taxon>
        <taxon>Dikarya</taxon>
        <taxon>Basidiomycota</taxon>
        <taxon>Ustilaginomycotina</taxon>
        <taxon>Malasseziomycetes</taxon>
        <taxon>Malasseziales</taxon>
        <taxon>Malasseziaceae</taxon>
        <taxon>Malassezia</taxon>
    </lineage>
</organism>
<name>A0AAF0DYR3_9BASI</name>
<keyword evidence="1" id="KW-0175">Coiled coil</keyword>
<accession>A0AAF0DYR3</accession>
<evidence type="ECO:0008006" key="4">
    <source>
        <dbReference type="Google" id="ProtNLM"/>
    </source>
</evidence>
<sequence>MEHWKNLTSSVGPLGQKITERFGTLNQQARERFGHTSDITELPDEYRELERRVDALKNAQQVVMRTVRTYEHEGYDYPGHLQESMTYGAQSLSHTLSTWAASATKNTSLPHVQPTNAPPSEPRTLSHALSRSAASAAIDLGKSPTVASPHMGAEPVPTNESRLGELLQQFAVAQDTIGTARLVQDKAIVQSFVNVWSAFGAQIQLALKARQSVKEARLHLDSWRGTLKAAESSGTGSAKLESYGTEVEHAEDKLVGATEEAISLMKTVLDNPEPAKSLAAFVRAQLEYHRTAVATLEKIDADMATVVTSVEQEYRASRS</sequence>
<feature type="coiled-coil region" evidence="1">
    <location>
        <begin position="39"/>
        <end position="66"/>
    </location>
</feature>
<reference evidence="2" key="1">
    <citation type="submission" date="2023-03" db="EMBL/GenBank/DDBJ databases">
        <title>Mating type loci evolution in Malassezia.</title>
        <authorList>
            <person name="Coelho M.A."/>
        </authorList>
    </citation>
    <scope>NUCLEOTIDE SEQUENCE</scope>
    <source>
        <strain evidence="2">CBS 7876</strain>
    </source>
</reference>
<evidence type="ECO:0000313" key="2">
    <source>
        <dbReference type="EMBL" id="WFD01454.1"/>
    </source>
</evidence>
<dbReference type="EMBL" id="CP119934">
    <property type="protein sequence ID" value="WFD01454.1"/>
    <property type="molecule type" value="Genomic_DNA"/>
</dbReference>
<dbReference type="AlphaFoldDB" id="A0AAF0DYR3"/>
<dbReference type="Gene3D" id="1.20.1270.60">
    <property type="entry name" value="Arfaptin homology (AH) domain/BAR domain"/>
    <property type="match status" value="1"/>
</dbReference>
<dbReference type="InterPro" id="IPR027267">
    <property type="entry name" value="AH/BAR_dom_sf"/>
</dbReference>
<dbReference type="SUPFAM" id="SSF103657">
    <property type="entry name" value="BAR/IMD domain-like"/>
    <property type="match status" value="1"/>
</dbReference>
<evidence type="ECO:0000313" key="3">
    <source>
        <dbReference type="Proteomes" id="UP001214603"/>
    </source>
</evidence>
<gene>
    <name evidence="2" type="ORF">MOBT1_000118</name>
</gene>
<dbReference type="InterPro" id="IPR018859">
    <property type="entry name" value="BAR_dom-cont"/>
</dbReference>
<protein>
    <recommendedName>
        <fullName evidence="4">Protein GVP36</fullName>
    </recommendedName>
</protein>
<dbReference type="Proteomes" id="UP001214603">
    <property type="component" value="Chromosome 1"/>
</dbReference>
<proteinExistence type="predicted"/>